<dbReference type="PANTHER" id="PTHR16305:SF35">
    <property type="entry name" value="TRANSCRIPTIONAL ACTIVATOR DOMAIN"/>
    <property type="match status" value="1"/>
</dbReference>
<dbReference type="PROSITE" id="PS50005">
    <property type="entry name" value="TPR"/>
    <property type="match status" value="1"/>
</dbReference>
<dbReference type="PROSITE" id="PS50043">
    <property type="entry name" value="HTH_LUXR_2"/>
    <property type="match status" value="1"/>
</dbReference>
<name>A0A4R0JVM1_9ACTN</name>
<dbReference type="GO" id="GO:0005737">
    <property type="term" value="C:cytoplasm"/>
    <property type="evidence" value="ECO:0007669"/>
    <property type="project" value="TreeGrafter"/>
</dbReference>
<dbReference type="Gene3D" id="1.10.10.10">
    <property type="entry name" value="Winged helix-like DNA-binding domain superfamily/Winged helix DNA-binding domain"/>
    <property type="match status" value="1"/>
</dbReference>
<dbReference type="AlphaFoldDB" id="A0A4R0JVM1"/>
<dbReference type="SUPFAM" id="SSF52540">
    <property type="entry name" value="P-loop containing nucleoside triphosphate hydrolases"/>
    <property type="match status" value="1"/>
</dbReference>
<dbReference type="EMBL" id="SJKD01000002">
    <property type="protein sequence ID" value="TCC51059.1"/>
    <property type="molecule type" value="Genomic_DNA"/>
</dbReference>
<dbReference type="GO" id="GO:0005524">
    <property type="term" value="F:ATP binding"/>
    <property type="evidence" value="ECO:0007669"/>
    <property type="project" value="UniProtKB-KW"/>
</dbReference>
<dbReference type="GO" id="GO:0006355">
    <property type="term" value="P:regulation of DNA-templated transcription"/>
    <property type="evidence" value="ECO:0007669"/>
    <property type="project" value="InterPro"/>
</dbReference>
<feature type="domain" description="HTH luxR-type" evidence="6">
    <location>
        <begin position="931"/>
        <end position="996"/>
    </location>
</feature>
<dbReference type="SUPFAM" id="SSF48452">
    <property type="entry name" value="TPR-like"/>
    <property type="match status" value="1"/>
</dbReference>
<dbReference type="Proteomes" id="UP000293342">
    <property type="component" value="Unassembled WGS sequence"/>
</dbReference>
<evidence type="ECO:0000256" key="1">
    <source>
        <dbReference type="ARBA" id="ARBA00022741"/>
    </source>
</evidence>
<dbReference type="Pfam" id="PF00196">
    <property type="entry name" value="GerE"/>
    <property type="match status" value="1"/>
</dbReference>
<feature type="repeat" description="TPR" evidence="3">
    <location>
        <begin position="501"/>
        <end position="534"/>
    </location>
</feature>
<comment type="caution">
    <text evidence="7">The sequence shown here is derived from an EMBL/GenBank/DDBJ whole genome shotgun (WGS) entry which is preliminary data.</text>
</comment>
<keyword evidence="3" id="KW-0802">TPR repeat</keyword>
<gene>
    <name evidence="7" type="ORF">E0H75_13025</name>
</gene>
<proteinExistence type="predicted"/>
<dbReference type="InterPro" id="IPR011990">
    <property type="entry name" value="TPR-like_helical_dom_sf"/>
</dbReference>
<dbReference type="Gene3D" id="1.25.40.10">
    <property type="entry name" value="Tetratricopeptide repeat domain"/>
    <property type="match status" value="2"/>
</dbReference>
<dbReference type="InterPro" id="IPR016032">
    <property type="entry name" value="Sig_transdc_resp-reg_C-effctor"/>
</dbReference>
<dbReference type="InterPro" id="IPR027417">
    <property type="entry name" value="P-loop_NTPase"/>
</dbReference>
<evidence type="ECO:0000256" key="4">
    <source>
        <dbReference type="SAM" id="Coils"/>
    </source>
</evidence>
<dbReference type="PANTHER" id="PTHR16305">
    <property type="entry name" value="TESTICULAR SOLUBLE ADENYLYL CYCLASE"/>
    <property type="match status" value="1"/>
</dbReference>
<sequence>MLALSRGPHHREVRPTSRPPTSYPGRILELDMEPGPAWPRFVGRADALQRLDATLAAAARARGSTVLVEGEAGIGKTRLVSELGGRAQRAGATVLRGRCIDLVGSGMSYLPLVEALWPLRGSPAVSGCSLPELSRLVPELTEPQTPAAFGGPDSRLRLFEETLTLLEHLGAEAPVVLVVEDLHWADRSTLDLVSFLAHAARERRLLLVATYRSDELAPDSSLRRLVGELLRARAATALALEPLERDEVAQLLAGTAPVPVELANEIYERSQGNPFFAEELLAAAVRGEQTLPRVLRDVLLQRLDGLDGESRALLRIAAVAGRDVPYRLLAAVAGLPEERLVEALRETVEYDVLVPDQTASSFRFRHSLLAEAVYATLLPGEREELHERLARALRAEPGLAAGPTAAELALHWSAAGRPVEALRSSIDAALAVSGPAEALQHFDRALELWEQVDDPESAAGHDLGAVLARTAEVAYFAGAGQRAPELLQQAISLADDDAELGLMYERLGTYLLPIGDRDGARAAFERAVELVPEQPPSPERARVLSALANALSLSWRPVESRAVCEQALAVAAAIGDDLPALRALAILGLDLQFLGRGDEGIECLLDTRRRALAHGAVVEELRTYVLLSDVHLIGGRLREAAEDALEGVAKSRRYGYERSSGMVIASNAAEALLGLGDWARAEEMLDAALHLTSSFRPEGVHMIRAELGLRRGELAVAHQHLEAAGQAVLEPQLTAAYSCLVAELALWERRPEDAASVLDAALRLDATGDVTIREPRLCALAIQAETDRAQLAAIRRDTAAVEDVRRRAQQLLERARHSAAEVAAVTLDAAGWLAVAEAEHSRVEGCSQPALWAAASTAWDQLERPYPAAYCRWRHAEALVAAGASRAEAAVPAREAHLVASRLGARPLLNELEVLAQLAHLDLADHPALSGQDDVLGLTARERDVLRLLARGNTNREIAAELTISIKTTSIHVSHILRKLGVSSRVEAARIAHQLVASPED</sequence>
<reference evidence="7 8" key="1">
    <citation type="submission" date="2019-02" db="EMBL/GenBank/DDBJ databases">
        <title>Kribbella capetownensis sp. nov. and Kribbella speibonae sp. nov., isolated from soil.</title>
        <authorList>
            <person name="Curtis S.M."/>
            <person name="Norton I."/>
            <person name="Everest G.J."/>
            <person name="Meyers P.R."/>
        </authorList>
    </citation>
    <scope>NUCLEOTIDE SEQUENCE [LARGE SCALE GENOMIC DNA]</scope>
    <source>
        <strain evidence="7 8">YM53</strain>
    </source>
</reference>
<dbReference type="InterPro" id="IPR000792">
    <property type="entry name" value="Tscrpt_reg_LuxR_C"/>
</dbReference>
<dbReference type="InterPro" id="IPR019734">
    <property type="entry name" value="TPR_rpt"/>
</dbReference>
<evidence type="ECO:0000259" key="6">
    <source>
        <dbReference type="PROSITE" id="PS50043"/>
    </source>
</evidence>
<dbReference type="PRINTS" id="PR00038">
    <property type="entry name" value="HTHLUXR"/>
</dbReference>
<dbReference type="SUPFAM" id="SSF46894">
    <property type="entry name" value="C-terminal effector domain of the bipartite response regulators"/>
    <property type="match status" value="1"/>
</dbReference>
<feature type="region of interest" description="Disordered" evidence="5">
    <location>
        <begin position="1"/>
        <end position="25"/>
    </location>
</feature>
<feature type="coiled-coil region" evidence="4">
    <location>
        <begin position="794"/>
        <end position="821"/>
    </location>
</feature>
<keyword evidence="8" id="KW-1185">Reference proteome</keyword>
<evidence type="ECO:0000256" key="5">
    <source>
        <dbReference type="SAM" id="MobiDB-lite"/>
    </source>
</evidence>
<dbReference type="Gene3D" id="3.40.50.300">
    <property type="entry name" value="P-loop containing nucleotide triphosphate hydrolases"/>
    <property type="match status" value="1"/>
</dbReference>
<keyword evidence="1" id="KW-0547">Nucleotide-binding</keyword>
<dbReference type="CDD" id="cd06170">
    <property type="entry name" value="LuxR_C_like"/>
    <property type="match status" value="1"/>
</dbReference>
<evidence type="ECO:0000313" key="8">
    <source>
        <dbReference type="Proteomes" id="UP000293342"/>
    </source>
</evidence>
<dbReference type="SMART" id="SM00421">
    <property type="entry name" value="HTH_LUXR"/>
    <property type="match status" value="1"/>
</dbReference>
<accession>A0A4R0JVM1</accession>
<dbReference type="Pfam" id="PF13191">
    <property type="entry name" value="AAA_16"/>
    <property type="match status" value="1"/>
</dbReference>
<organism evidence="7 8">
    <name type="scientific">Kribbella capetownensis</name>
    <dbReference type="NCBI Taxonomy" id="1572659"/>
    <lineage>
        <taxon>Bacteria</taxon>
        <taxon>Bacillati</taxon>
        <taxon>Actinomycetota</taxon>
        <taxon>Actinomycetes</taxon>
        <taxon>Propionibacteriales</taxon>
        <taxon>Kribbellaceae</taxon>
        <taxon>Kribbella</taxon>
    </lineage>
</organism>
<evidence type="ECO:0000256" key="2">
    <source>
        <dbReference type="ARBA" id="ARBA00022840"/>
    </source>
</evidence>
<dbReference type="GO" id="GO:0004016">
    <property type="term" value="F:adenylate cyclase activity"/>
    <property type="evidence" value="ECO:0007669"/>
    <property type="project" value="TreeGrafter"/>
</dbReference>
<evidence type="ECO:0000313" key="7">
    <source>
        <dbReference type="EMBL" id="TCC51059.1"/>
    </source>
</evidence>
<dbReference type="InterPro" id="IPR036388">
    <property type="entry name" value="WH-like_DNA-bd_sf"/>
</dbReference>
<keyword evidence="4" id="KW-0175">Coiled coil</keyword>
<protein>
    <submittedName>
        <fullName evidence="7">LuxR family transcriptional regulator</fullName>
    </submittedName>
</protein>
<keyword evidence="2" id="KW-0067">ATP-binding</keyword>
<evidence type="ECO:0000256" key="3">
    <source>
        <dbReference type="PROSITE-ProRule" id="PRU00339"/>
    </source>
</evidence>
<dbReference type="InterPro" id="IPR041664">
    <property type="entry name" value="AAA_16"/>
</dbReference>
<dbReference type="OrthoDB" id="3795727at2"/>
<dbReference type="GO" id="GO:0003677">
    <property type="term" value="F:DNA binding"/>
    <property type="evidence" value="ECO:0007669"/>
    <property type="project" value="InterPro"/>
</dbReference>